<protein>
    <submittedName>
        <fullName evidence="1">Uncharacterized protein</fullName>
    </submittedName>
</protein>
<keyword evidence="2" id="KW-1185">Reference proteome</keyword>
<reference evidence="1" key="1">
    <citation type="submission" date="2021-05" db="EMBL/GenBank/DDBJ databases">
        <authorList>
            <person name="Scholz U."/>
            <person name="Mascher M."/>
            <person name="Fiebig A."/>
        </authorList>
    </citation>
    <scope>NUCLEOTIDE SEQUENCE [LARGE SCALE GENOMIC DNA]</scope>
</reference>
<dbReference type="Proteomes" id="UP001732700">
    <property type="component" value="Chromosome 5A"/>
</dbReference>
<evidence type="ECO:0000313" key="2">
    <source>
        <dbReference type="Proteomes" id="UP001732700"/>
    </source>
</evidence>
<sequence length="483" mass="50879">MGRTLVLVNLASIMERADEALLPAVYQEVGAALHTTPTGLGTLTLCRSIVQGACYPLAAYASARYNRAHVIAVGAFLWAAATFLVAISETFLQIAISRGLNGIGLALVIPAVQSLVADSTDDEHRGMAFGWLQLTSSIGSILGGICALLLAPHTIFGIAGWRFAFHLVAAISVLVGILVWFFAVDPNFRTTVQAEPALNESEKRSAWEEAKKQLREARAVVKIPTFQILVAQAVAGSFPWSAMTFTAMWLELAGFTHADTAVVMAGFAAALPLGGILGGKIGDALAHRYPNAGRIVISQIGAGLAVPLAAILIFGLPNDRSTAIAHALVLSVMGAILSFSPAATNGPIFAEIVPVKARTSIYALSMSFTSILSSFAPPAVGFLSQHLYGFKPTDGGGSSGAEGDRENAVSLGKALYTIIAVPMTICTLVYSFLYRTYPRDKESARMQARVGSELMEEGDALPCDQPETGDDGGRTAKLLAIKQ</sequence>
<reference evidence="1" key="2">
    <citation type="submission" date="2025-09" db="UniProtKB">
        <authorList>
            <consortium name="EnsemblPlants"/>
        </authorList>
    </citation>
    <scope>IDENTIFICATION</scope>
</reference>
<name>A0ACD5XRK6_AVESA</name>
<organism evidence="1 2">
    <name type="scientific">Avena sativa</name>
    <name type="common">Oat</name>
    <dbReference type="NCBI Taxonomy" id="4498"/>
    <lineage>
        <taxon>Eukaryota</taxon>
        <taxon>Viridiplantae</taxon>
        <taxon>Streptophyta</taxon>
        <taxon>Embryophyta</taxon>
        <taxon>Tracheophyta</taxon>
        <taxon>Spermatophyta</taxon>
        <taxon>Magnoliopsida</taxon>
        <taxon>Liliopsida</taxon>
        <taxon>Poales</taxon>
        <taxon>Poaceae</taxon>
        <taxon>BOP clade</taxon>
        <taxon>Pooideae</taxon>
        <taxon>Poodae</taxon>
        <taxon>Poeae</taxon>
        <taxon>Poeae Chloroplast Group 1 (Aveneae type)</taxon>
        <taxon>Aveninae</taxon>
        <taxon>Avena</taxon>
    </lineage>
</organism>
<proteinExistence type="predicted"/>
<evidence type="ECO:0000313" key="1">
    <source>
        <dbReference type="EnsemblPlants" id="AVESA.00010b.r2.5AG0842460.1.CDS"/>
    </source>
</evidence>
<dbReference type="EnsemblPlants" id="AVESA.00010b.r2.5AG0842460.1">
    <property type="protein sequence ID" value="AVESA.00010b.r2.5AG0842460.1.CDS"/>
    <property type="gene ID" value="AVESA.00010b.r2.5AG0842460"/>
</dbReference>
<accession>A0ACD5XRK6</accession>